<evidence type="ECO:0000256" key="5">
    <source>
        <dbReference type="ARBA" id="ARBA00023077"/>
    </source>
</evidence>
<evidence type="ECO:0000256" key="1">
    <source>
        <dbReference type="ARBA" id="ARBA00004571"/>
    </source>
</evidence>
<dbReference type="Gene3D" id="2.170.130.10">
    <property type="entry name" value="TonB-dependent receptor, plug domain"/>
    <property type="match status" value="1"/>
</dbReference>
<keyword evidence="7 8" id="KW-0998">Cell outer membrane</keyword>
<dbReference type="InterPro" id="IPR036942">
    <property type="entry name" value="Beta-barrel_TonB_sf"/>
</dbReference>
<evidence type="ECO:0000256" key="10">
    <source>
        <dbReference type="SAM" id="SignalP"/>
    </source>
</evidence>
<dbReference type="Gene3D" id="2.40.170.20">
    <property type="entry name" value="TonB-dependent receptor, beta-barrel domain"/>
    <property type="match status" value="1"/>
</dbReference>
<proteinExistence type="inferred from homology"/>
<dbReference type="PANTHER" id="PTHR47234:SF2">
    <property type="entry name" value="TONB-DEPENDENT RECEPTOR"/>
    <property type="match status" value="1"/>
</dbReference>
<keyword evidence="5 9" id="KW-0798">TonB box</keyword>
<evidence type="ECO:0000256" key="9">
    <source>
        <dbReference type="RuleBase" id="RU003357"/>
    </source>
</evidence>
<dbReference type="InterPro" id="IPR037066">
    <property type="entry name" value="Plug_dom_sf"/>
</dbReference>
<evidence type="ECO:0000313" key="14">
    <source>
        <dbReference type="Proteomes" id="UP000324162"/>
    </source>
</evidence>
<keyword evidence="2 8" id="KW-0813">Transport</keyword>
<dbReference type="PANTHER" id="PTHR47234">
    <property type="match status" value="1"/>
</dbReference>
<accession>A0AB73BBG3</accession>
<evidence type="ECO:0000256" key="4">
    <source>
        <dbReference type="ARBA" id="ARBA00022692"/>
    </source>
</evidence>
<gene>
    <name evidence="13" type="ORF">EU508_20760</name>
</gene>
<dbReference type="InterPro" id="IPR012910">
    <property type="entry name" value="Plug_dom"/>
</dbReference>
<feature type="domain" description="TonB-dependent receptor-like beta-barrel" evidence="11">
    <location>
        <begin position="387"/>
        <end position="926"/>
    </location>
</feature>
<feature type="signal peptide" evidence="10">
    <location>
        <begin position="1"/>
        <end position="30"/>
    </location>
</feature>
<evidence type="ECO:0000256" key="8">
    <source>
        <dbReference type="PROSITE-ProRule" id="PRU01360"/>
    </source>
</evidence>
<evidence type="ECO:0000256" key="7">
    <source>
        <dbReference type="ARBA" id="ARBA00023237"/>
    </source>
</evidence>
<evidence type="ECO:0000256" key="3">
    <source>
        <dbReference type="ARBA" id="ARBA00022452"/>
    </source>
</evidence>
<evidence type="ECO:0000259" key="12">
    <source>
        <dbReference type="Pfam" id="PF07715"/>
    </source>
</evidence>
<dbReference type="AlphaFoldDB" id="A0AB73BBG3"/>
<comment type="caution">
    <text evidence="13">The sequence shown here is derived from an EMBL/GenBank/DDBJ whole genome shotgun (WGS) entry which is preliminary data.</text>
</comment>
<dbReference type="Pfam" id="PF00593">
    <property type="entry name" value="TonB_dep_Rec_b-barrel"/>
    <property type="match status" value="1"/>
</dbReference>
<name>A0AB73BBG3_9GAMM</name>
<dbReference type="Proteomes" id="UP000324162">
    <property type="component" value="Unassembled WGS sequence"/>
</dbReference>
<keyword evidence="13" id="KW-0675">Receptor</keyword>
<dbReference type="SUPFAM" id="SSF56935">
    <property type="entry name" value="Porins"/>
    <property type="match status" value="1"/>
</dbReference>
<dbReference type="InterPro" id="IPR039426">
    <property type="entry name" value="TonB-dep_rcpt-like"/>
</dbReference>
<comment type="similarity">
    <text evidence="8 9">Belongs to the TonB-dependent receptor family.</text>
</comment>
<organism evidence="13 14">
    <name type="scientific">Pseudoalteromonas fuliginea</name>
    <dbReference type="NCBI Taxonomy" id="1872678"/>
    <lineage>
        <taxon>Bacteria</taxon>
        <taxon>Pseudomonadati</taxon>
        <taxon>Pseudomonadota</taxon>
        <taxon>Gammaproteobacteria</taxon>
        <taxon>Alteromonadales</taxon>
        <taxon>Pseudoalteromonadaceae</taxon>
        <taxon>Pseudoalteromonas</taxon>
    </lineage>
</organism>
<evidence type="ECO:0000259" key="11">
    <source>
        <dbReference type="Pfam" id="PF00593"/>
    </source>
</evidence>
<protein>
    <submittedName>
        <fullName evidence="13">TonB-dependent receptor</fullName>
    </submittedName>
</protein>
<keyword evidence="4 8" id="KW-0812">Transmembrane</keyword>
<keyword evidence="3 8" id="KW-1134">Transmembrane beta strand</keyword>
<reference evidence="13 14" key="1">
    <citation type="submission" date="2019-01" db="EMBL/GenBank/DDBJ databases">
        <title>Genome sequences of marine Pseudoalteromonas species.</title>
        <authorList>
            <person name="Boraston A.B."/>
            <person name="Hehemann J.-H."/>
            <person name="Vickers C.J."/>
            <person name="Salama-Alber O."/>
            <person name="Abe K."/>
            <person name="Hettle A.J."/>
        </authorList>
    </citation>
    <scope>NUCLEOTIDE SEQUENCE [LARGE SCALE GENOMIC DNA]</scope>
    <source>
        <strain evidence="13 14">PS42</strain>
    </source>
</reference>
<feature type="chain" id="PRO_5044494363" evidence="10">
    <location>
        <begin position="31"/>
        <end position="962"/>
    </location>
</feature>
<evidence type="ECO:0000313" key="13">
    <source>
        <dbReference type="EMBL" id="KAA1156517.1"/>
    </source>
</evidence>
<dbReference type="Pfam" id="PF07715">
    <property type="entry name" value="Plug"/>
    <property type="match status" value="1"/>
</dbReference>
<dbReference type="RefSeq" id="WP_149615390.1">
    <property type="nucleotide sequence ID" value="NZ_SEUK01000056.1"/>
</dbReference>
<evidence type="ECO:0000256" key="2">
    <source>
        <dbReference type="ARBA" id="ARBA00022448"/>
    </source>
</evidence>
<dbReference type="PROSITE" id="PS52016">
    <property type="entry name" value="TONB_DEPENDENT_REC_3"/>
    <property type="match status" value="1"/>
</dbReference>
<comment type="subcellular location">
    <subcellularLocation>
        <location evidence="1 8">Cell outer membrane</location>
        <topology evidence="1 8">Multi-pass membrane protein</topology>
    </subcellularLocation>
</comment>
<sequence length="962" mass="104519">MLNNQVTKAVRLAIAFGAASTAAFSASSIAAEEGADSVERIQVTGSRIRRTDMETASPVTVITAEQMKVQGIQDVGQFLQSSAIMSGSPAMTTTNNGGNGSTSVELRGLGSSRTLVLVNGRRPVTSDFQSIPSSMIQRIEILKDGASATYGADAVAGVVNIITRKDFEGVELTLQTKGSFDVGENEEKGFSLVLGKAFDKGHLVVGVDYVDQSAVYQGDTSIDFMNNPWQVFGEAEEESFWKNGLIGTGDNANVISVGSGSIPCGNFYLQHGTSQTNGTCDGGIATASDMRDYVSGGANNDTYNYAPVNYLQTPYKKLNIFIEGSFEINDSLRTYSETRINKRTSRQELAAVPYDTQYDPAYAGTYGKTNADGTPVLDEDTGQQVMVEFNGISKDNYYNPFGEDVLRSRRRMLEGGRSFEQDIVGFQQVIGFEGEINDNWYYDVNYNYGYQQDTSTDFGQLFGPNLAQAVGPSFENDAGQIVCGTSSAPISNCVPMNLFGGPGSVTQEMLDYVTAPLVDSSNYTIQTLTAFVGGDMFELPAGVVSGGFGFEHRKEKLESQVDSGKFMSAVTGNKSKGTNGDFDVSSLFAEFRVPLIEDAPFIERLEAKLGVRYDDFSAFGDSTTYQLGLEWKVVDSLLLRSTYGTVFRAPDIYDLYSASNDSFSPATDPCSSSNWAALSSAQQGYCQADGVSAGGTNNFDSQQLAKVGGNEDLQPEEGDTFTIGLAYSPEFIDGLGLTVDYWAIEIDDVIDSISAGDSLKGCYLGGVESLCNNVTRVNGKLSTISEQSTNLSKMTAKGIDVEANYGVVGLGGDWKFNLTWTHFLERENQVYNGETFNFEMKDLNGLFENDTSYATDKVNFNASYSLDNLTLSYAANYTSGLEYTDLLYWGTTEGHTYEVDSFMYHDLTASYNFEMGTALSAGITNVTDEQPPYIENASNGNTDESNYRLFGRSWFVRFTQTF</sequence>
<keyword evidence="6 8" id="KW-0472">Membrane</keyword>
<dbReference type="EMBL" id="SEUK01000056">
    <property type="protein sequence ID" value="KAA1156517.1"/>
    <property type="molecule type" value="Genomic_DNA"/>
</dbReference>
<feature type="domain" description="TonB-dependent receptor plug" evidence="12">
    <location>
        <begin position="53"/>
        <end position="158"/>
    </location>
</feature>
<dbReference type="InterPro" id="IPR000531">
    <property type="entry name" value="Beta-barrel_TonB"/>
</dbReference>
<dbReference type="GO" id="GO:0009279">
    <property type="term" value="C:cell outer membrane"/>
    <property type="evidence" value="ECO:0007669"/>
    <property type="project" value="UniProtKB-SubCell"/>
</dbReference>
<evidence type="ECO:0000256" key="6">
    <source>
        <dbReference type="ARBA" id="ARBA00023136"/>
    </source>
</evidence>
<keyword evidence="10" id="KW-0732">Signal</keyword>